<proteinExistence type="inferred from homology"/>
<dbReference type="Pfam" id="PF00082">
    <property type="entry name" value="Peptidase_S8"/>
    <property type="match status" value="1"/>
</dbReference>
<reference evidence="7" key="1">
    <citation type="submission" date="2020-01" db="EMBL/GenBank/DDBJ databases">
        <title>Identification and distribution of gene clusters putatively required for synthesis of sphingolipid metabolism inhibitors in phylogenetically diverse species of the filamentous fungus Fusarium.</title>
        <authorList>
            <person name="Kim H.-S."/>
            <person name="Busman M."/>
            <person name="Brown D.W."/>
            <person name="Divon H."/>
            <person name="Uhlig S."/>
            <person name="Proctor R.H."/>
        </authorList>
    </citation>
    <scope>NUCLEOTIDE SEQUENCE</scope>
    <source>
        <strain evidence="7">NRRL 53441</strain>
    </source>
</reference>
<dbReference type="InterPro" id="IPR015500">
    <property type="entry name" value="Peptidase_S8_subtilisin-rel"/>
</dbReference>
<keyword evidence="2 7" id="KW-0645">Protease</keyword>
<dbReference type="InterPro" id="IPR000209">
    <property type="entry name" value="Peptidase_S8/S53_dom"/>
</dbReference>
<sequence>MDLSRRQTFDDAVEFDDAGLDQLLQSTEDDLDEQYDVQDTENLQVREMWDLIMGEMKTMRQSSEAPKEWENLALKMRNDESYKTALKGTFNGAGFLHYLVKDIEVARRCTREVATIIIDHNPDSVEQVIDGDEHPLTIAIKASCDGLFISMLTSLDQRPIYLLKNEKGEGRRCIKAAFDALRQRGHSSITIAAYKLAGWASDSMLSGLRTDSNLTPLQIAVTADQSYINGDTQLKLVKLLLKRHEPSIHELVFRGSYQILWGKIFLQDEITVYEWHQRTLDLFKKAQQTPQQPSSLNLDRDRQGIAPSQKHGQKINKGSASGIFPVNGNRGKPNQNNQPGSSAPYPIMTIGSNMERNEISHSNVPSLAKQPGSSETSDGKLPVSRQLPIRAKQKKLQVHQARNNPNVEETSKRIKIELQEHYLRSTILTPPGEDNTAISEIDETEIKQFFGNDMQKIGLDLGNQPHGEPLTEAGIRKFFQDTKFNSVLAYVSLPQAPIKLAVQQHKKFQAPRYSDDRLFYFEWLHNEKKVDKILKLIVNDTKQPHRDEVIEEAVGGKSGSKDGLKHDFKVEILKWRKVDLDPTTIGAGAPGVRELHLDWSGSNVALLGWSALDGLPALKHLRQIHLTYSMYGESHQRTSRNIELFKSRLNSCREDQNNQVGGHGYTNGSANAQGRREYPAIEVIEHRARGGSAGAPPSTSTGRRQEPKHKWINSMRRFVAFVPELPEDMDDLDLSSKLTSRRVTVALIDDGVDVFTSELARFSDRFFPGVSFDRSNDRHSSREWSSRGGHGTLMAKLILAVCPHADIVTYRVLMRPDHETNMLIPDAESAAKAIKHAVKRDVDIISMSWTISKPGEGSDKSGYERLKNVMAETASERGNALVPLLFCAAADDGLSSSNNDEELPSAMAYSKLICIGAATSTGQTSPQVSAPGSRQYFFPGVDVPDLRENFQYNHDSPDTDPFVNSGSSIACALAVGQAALILHCVKLSVYYTKKKEQMRGVRQVEIITEDDLERMKEFEYMKKGFDALCSENLSKHKVSFPTQGFEKATDQMQKLADQGKLNSLEGFEPIVRLVRGLIGIVSGMAQLNGTLGVMQDGSAARGSCWNKTNIQVENKES</sequence>
<dbReference type="Proteomes" id="UP000605986">
    <property type="component" value="Unassembled WGS sequence"/>
</dbReference>
<dbReference type="EMBL" id="JAADJG010000024">
    <property type="protein sequence ID" value="KAF4457411.1"/>
    <property type="molecule type" value="Genomic_DNA"/>
</dbReference>
<dbReference type="GO" id="GO:0006508">
    <property type="term" value="P:proteolysis"/>
    <property type="evidence" value="ECO:0007669"/>
    <property type="project" value="UniProtKB-KW"/>
</dbReference>
<comment type="similarity">
    <text evidence="1">Belongs to the peptidase S8 family.</text>
</comment>
<dbReference type="InterPro" id="IPR036852">
    <property type="entry name" value="Peptidase_S8/S53_dom_sf"/>
</dbReference>
<dbReference type="AlphaFoldDB" id="A0A8H4P603"/>
<evidence type="ECO:0000313" key="8">
    <source>
        <dbReference type="Proteomes" id="UP000605986"/>
    </source>
</evidence>
<gene>
    <name evidence="7" type="ORF">F53441_652</name>
</gene>
<dbReference type="PANTHER" id="PTHR43399:SF4">
    <property type="entry name" value="CELL WALL-ASSOCIATED PROTEASE"/>
    <property type="match status" value="1"/>
</dbReference>
<feature type="domain" description="Peptidase S8/S53" evidence="6">
    <location>
        <begin position="741"/>
        <end position="983"/>
    </location>
</feature>
<dbReference type="OrthoDB" id="5093543at2759"/>
<evidence type="ECO:0000256" key="4">
    <source>
        <dbReference type="ARBA" id="ARBA00022825"/>
    </source>
</evidence>
<evidence type="ECO:0000256" key="2">
    <source>
        <dbReference type="ARBA" id="ARBA00022670"/>
    </source>
</evidence>
<dbReference type="SUPFAM" id="SSF52743">
    <property type="entry name" value="Subtilisin-like"/>
    <property type="match status" value="1"/>
</dbReference>
<feature type="region of interest" description="Disordered" evidence="5">
    <location>
        <begin position="286"/>
        <end position="349"/>
    </location>
</feature>
<dbReference type="PRINTS" id="PR00723">
    <property type="entry name" value="SUBTILISIN"/>
</dbReference>
<feature type="compositionally biased region" description="Polar residues" evidence="5">
    <location>
        <begin position="286"/>
        <end position="297"/>
    </location>
</feature>
<dbReference type="Gene3D" id="3.40.50.200">
    <property type="entry name" value="Peptidase S8/S53 domain"/>
    <property type="match status" value="1"/>
</dbReference>
<accession>A0A8H4P603</accession>
<keyword evidence="3" id="KW-0378">Hydrolase</keyword>
<evidence type="ECO:0000256" key="5">
    <source>
        <dbReference type="SAM" id="MobiDB-lite"/>
    </source>
</evidence>
<name>A0A8H4P603_9HYPO</name>
<evidence type="ECO:0000313" key="7">
    <source>
        <dbReference type="EMBL" id="KAF4457411.1"/>
    </source>
</evidence>
<comment type="caution">
    <text evidence="7">The sequence shown here is derived from an EMBL/GenBank/DDBJ whole genome shotgun (WGS) entry which is preliminary data.</text>
</comment>
<feature type="compositionally biased region" description="Polar residues" evidence="5">
    <location>
        <begin position="332"/>
        <end position="341"/>
    </location>
</feature>
<protein>
    <submittedName>
        <fullName evidence="7">Major intracellular serine protease</fullName>
    </submittedName>
</protein>
<keyword evidence="4" id="KW-0720">Serine protease</keyword>
<dbReference type="InterPro" id="IPR051048">
    <property type="entry name" value="Peptidase_S8/S53_subtilisin"/>
</dbReference>
<keyword evidence="8" id="KW-1185">Reference proteome</keyword>
<evidence type="ECO:0000259" key="6">
    <source>
        <dbReference type="Pfam" id="PF00082"/>
    </source>
</evidence>
<dbReference type="GO" id="GO:0004252">
    <property type="term" value="F:serine-type endopeptidase activity"/>
    <property type="evidence" value="ECO:0007669"/>
    <property type="project" value="InterPro"/>
</dbReference>
<dbReference type="PANTHER" id="PTHR43399">
    <property type="entry name" value="SUBTILISIN-RELATED"/>
    <property type="match status" value="1"/>
</dbReference>
<evidence type="ECO:0000256" key="3">
    <source>
        <dbReference type="ARBA" id="ARBA00022801"/>
    </source>
</evidence>
<organism evidence="7 8">
    <name type="scientific">Fusarium austroafricanum</name>
    <dbReference type="NCBI Taxonomy" id="2364996"/>
    <lineage>
        <taxon>Eukaryota</taxon>
        <taxon>Fungi</taxon>
        <taxon>Dikarya</taxon>
        <taxon>Ascomycota</taxon>
        <taxon>Pezizomycotina</taxon>
        <taxon>Sordariomycetes</taxon>
        <taxon>Hypocreomycetidae</taxon>
        <taxon>Hypocreales</taxon>
        <taxon>Nectriaceae</taxon>
        <taxon>Fusarium</taxon>
        <taxon>Fusarium concolor species complex</taxon>
    </lineage>
</organism>
<evidence type="ECO:0000256" key="1">
    <source>
        <dbReference type="ARBA" id="ARBA00011073"/>
    </source>
</evidence>